<dbReference type="Pfam" id="PF07661">
    <property type="entry name" value="MORN_2"/>
    <property type="match status" value="3"/>
</dbReference>
<gene>
    <name evidence="2" type="ORF">P7122_00610</name>
</gene>
<dbReference type="Gene3D" id="2.20.110.10">
    <property type="entry name" value="Histone H3 K4-specific methyltransferase SET7/9 N-terminal domain"/>
    <property type="match status" value="3"/>
</dbReference>
<keyword evidence="1" id="KW-0732">Signal</keyword>
<dbReference type="PANTHER" id="PTHR33706:SF1">
    <property type="entry name" value="TPR REPEAT PROTEIN"/>
    <property type="match status" value="1"/>
</dbReference>
<evidence type="ECO:0000313" key="3">
    <source>
        <dbReference type="Proteomes" id="UP001529085"/>
    </source>
</evidence>
<dbReference type="PANTHER" id="PTHR33706">
    <property type="entry name" value="MORN VARIANT REPEAT PROTEIN"/>
    <property type="match status" value="1"/>
</dbReference>
<dbReference type="InterPro" id="IPR011652">
    <property type="entry name" value="MORN_2"/>
</dbReference>
<proteinExistence type="predicted"/>
<comment type="caution">
    <text evidence="2">The sequence shown here is derived from an EMBL/GenBank/DDBJ whole genome shotgun (WGS) entry which is preliminary data.</text>
</comment>
<keyword evidence="3" id="KW-1185">Reference proteome</keyword>
<evidence type="ECO:0000256" key="1">
    <source>
        <dbReference type="SAM" id="SignalP"/>
    </source>
</evidence>
<dbReference type="RefSeq" id="WP_278003848.1">
    <property type="nucleotide sequence ID" value="NZ_JARSBN010000001.1"/>
</dbReference>
<dbReference type="Proteomes" id="UP001529085">
    <property type="component" value="Unassembled WGS sequence"/>
</dbReference>
<dbReference type="EMBL" id="JARSBN010000001">
    <property type="protein sequence ID" value="MDG4714358.1"/>
    <property type="molecule type" value="Genomic_DNA"/>
</dbReference>
<evidence type="ECO:0000313" key="2">
    <source>
        <dbReference type="EMBL" id="MDG4714358.1"/>
    </source>
</evidence>
<sequence>MIKQKVYFTFIFTIILTLAHAQKSVNQFDKNGKRHGIWTKNYYKTDQKRYEGQFVHGKEVDTFKYYTLSKGKSVLSATKVFNLNDSLSDVKFLTSKGKIISEGKMNGKRYIGQWVFYHKDSSAKMIVENYNDEGKLQGSRTVFYKDGLVAEETNYKDGKLEGISKWYAENKILLRESAYKNGELNGKTINYDPDGKKTSEGEYTNDKKSGIWYYYESGKLKKEIDHTNNKVIKKYK</sequence>
<reference evidence="2 3" key="1">
    <citation type="submission" date="2023-03" db="EMBL/GenBank/DDBJ databases">
        <title>Strain YYF002 represents a novel species in the genus Winogradskyella isolated from seawater.</title>
        <authorList>
            <person name="Fu Z.-Y."/>
        </authorList>
    </citation>
    <scope>NUCLEOTIDE SEQUENCE [LARGE SCALE GENOMIC DNA]</scope>
    <source>
        <strain evidence="2 3">YYF002</strain>
    </source>
</reference>
<name>A0ABT6FX39_9FLAO</name>
<feature type="chain" id="PRO_5045407819" evidence="1">
    <location>
        <begin position="22"/>
        <end position="236"/>
    </location>
</feature>
<organism evidence="2 3">
    <name type="scientific">Winogradskyella marincola</name>
    <dbReference type="NCBI Taxonomy" id="3037795"/>
    <lineage>
        <taxon>Bacteria</taxon>
        <taxon>Pseudomonadati</taxon>
        <taxon>Bacteroidota</taxon>
        <taxon>Flavobacteriia</taxon>
        <taxon>Flavobacteriales</taxon>
        <taxon>Flavobacteriaceae</taxon>
        <taxon>Winogradskyella</taxon>
    </lineage>
</organism>
<accession>A0ABT6FX39</accession>
<dbReference type="SUPFAM" id="SSF82185">
    <property type="entry name" value="Histone H3 K4-specific methyltransferase SET7/9 N-terminal domain"/>
    <property type="match status" value="2"/>
</dbReference>
<protein>
    <submittedName>
        <fullName evidence="2">Toxin-antitoxin system YwqK family antitoxin</fullName>
    </submittedName>
</protein>
<feature type="signal peptide" evidence="1">
    <location>
        <begin position="1"/>
        <end position="21"/>
    </location>
</feature>